<organism evidence="4 5">
    <name type="scientific">Sphenostylis stenocarpa</name>
    <dbReference type="NCBI Taxonomy" id="92480"/>
    <lineage>
        <taxon>Eukaryota</taxon>
        <taxon>Viridiplantae</taxon>
        <taxon>Streptophyta</taxon>
        <taxon>Embryophyta</taxon>
        <taxon>Tracheophyta</taxon>
        <taxon>Spermatophyta</taxon>
        <taxon>Magnoliopsida</taxon>
        <taxon>eudicotyledons</taxon>
        <taxon>Gunneridae</taxon>
        <taxon>Pentapetalae</taxon>
        <taxon>rosids</taxon>
        <taxon>fabids</taxon>
        <taxon>Fabales</taxon>
        <taxon>Fabaceae</taxon>
        <taxon>Papilionoideae</taxon>
        <taxon>50 kb inversion clade</taxon>
        <taxon>NPAAA clade</taxon>
        <taxon>indigoferoid/millettioid clade</taxon>
        <taxon>Phaseoleae</taxon>
        <taxon>Sphenostylis</taxon>
    </lineage>
</organism>
<keyword evidence="1" id="KW-0479">Metal-binding</keyword>
<dbReference type="Gene3D" id="3.30.300.10">
    <property type="match status" value="2"/>
</dbReference>
<sequence>MPKCSEEESEDIKKMEKVTKVLLVMLAMVVLLHAWDVEGGRLLKEEENVDQPQNFIGPGGLGGIFPSPSPGFSFTGVGFGPNGFCTFPGGCTPTLPTLPGGGVGLKLEENGYLHVHIYDAVFDASWSKRLKARLPMRRAPRLTWSCSGVHGHLTKRPELIGAGDQGYIFGYATDETAQLMPLSHVLTTNLSHVLTTKNGARVTEECENETSLWLRPDGKTHVTVEYANDNGAIWPGMCPNCFVFTWHDETVTNDEIVADLKEHVIKPLVPATWFRSQFSISIHLVVL</sequence>
<keyword evidence="2" id="KW-0472">Membrane</keyword>
<dbReference type="GO" id="GO:0004478">
    <property type="term" value="F:methionine adenosyltransferase activity"/>
    <property type="evidence" value="ECO:0007669"/>
    <property type="project" value="InterPro"/>
</dbReference>
<name>A0AA86W3I2_9FABA</name>
<dbReference type="Proteomes" id="UP001189624">
    <property type="component" value="Chromosome 10"/>
</dbReference>
<accession>A0AA86W3I2</accession>
<gene>
    <name evidence="4" type="ORF">AYBTSS11_LOCUS30047</name>
</gene>
<dbReference type="InterPro" id="IPR022631">
    <property type="entry name" value="ADOMET_SYNTHASE_CS"/>
</dbReference>
<dbReference type="InterPro" id="IPR022629">
    <property type="entry name" value="S-AdoMet_synt_central"/>
</dbReference>
<dbReference type="EMBL" id="OY731407">
    <property type="protein sequence ID" value="CAJ1977876.1"/>
    <property type="molecule type" value="Genomic_DNA"/>
</dbReference>
<keyword evidence="2" id="KW-0812">Transmembrane</keyword>
<dbReference type="GO" id="GO:0006556">
    <property type="term" value="P:S-adenosylmethionine biosynthetic process"/>
    <property type="evidence" value="ECO:0007669"/>
    <property type="project" value="InterPro"/>
</dbReference>
<dbReference type="SUPFAM" id="SSF55973">
    <property type="entry name" value="S-adenosylmethionine synthetase"/>
    <property type="match status" value="1"/>
</dbReference>
<dbReference type="Pfam" id="PF02772">
    <property type="entry name" value="S-AdoMet_synt_M"/>
    <property type="match status" value="1"/>
</dbReference>
<protein>
    <recommendedName>
        <fullName evidence="3">S-adenosylmethionine synthetase central domain-containing protein</fullName>
    </recommendedName>
</protein>
<keyword evidence="5" id="KW-1185">Reference proteome</keyword>
<evidence type="ECO:0000313" key="4">
    <source>
        <dbReference type="EMBL" id="CAJ1977876.1"/>
    </source>
</evidence>
<evidence type="ECO:0000259" key="3">
    <source>
        <dbReference type="Pfam" id="PF02772"/>
    </source>
</evidence>
<dbReference type="PANTHER" id="PTHR11964">
    <property type="entry name" value="S-ADENOSYLMETHIONINE SYNTHETASE"/>
    <property type="match status" value="1"/>
</dbReference>
<evidence type="ECO:0000256" key="2">
    <source>
        <dbReference type="SAM" id="Phobius"/>
    </source>
</evidence>
<dbReference type="AlphaFoldDB" id="A0AA86W3I2"/>
<keyword evidence="2" id="KW-1133">Transmembrane helix</keyword>
<evidence type="ECO:0000313" key="5">
    <source>
        <dbReference type="Proteomes" id="UP001189624"/>
    </source>
</evidence>
<dbReference type="InterPro" id="IPR022636">
    <property type="entry name" value="S-AdoMet_synthetase_sfam"/>
</dbReference>
<dbReference type="Gramene" id="rna-AYBTSS11_LOCUS30047">
    <property type="protein sequence ID" value="CAJ1977876.1"/>
    <property type="gene ID" value="gene-AYBTSS11_LOCUS30047"/>
</dbReference>
<dbReference type="InterPro" id="IPR002133">
    <property type="entry name" value="S-AdoMet_synthetase"/>
</dbReference>
<feature type="domain" description="S-adenosylmethionine synthetase central" evidence="3">
    <location>
        <begin position="160"/>
        <end position="280"/>
    </location>
</feature>
<proteinExistence type="predicted"/>
<reference evidence="4" key="1">
    <citation type="submission" date="2023-10" db="EMBL/GenBank/DDBJ databases">
        <authorList>
            <person name="Domelevo Entfellner J.-B."/>
        </authorList>
    </citation>
    <scope>NUCLEOTIDE SEQUENCE</scope>
</reference>
<feature type="transmembrane region" description="Helical" evidence="2">
    <location>
        <begin position="18"/>
        <end position="35"/>
    </location>
</feature>
<evidence type="ECO:0000256" key="1">
    <source>
        <dbReference type="ARBA" id="ARBA00022723"/>
    </source>
</evidence>
<dbReference type="GO" id="GO:0005524">
    <property type="term" value="F:ATP binding"/>
    <property type="evidence" value="ECO:0007669"/>
    <property type="project" value="InterPro"/>
</dbReference>
<dbReference type="GO" id="GO:0046872">
    <property type="term" value="F:metal ion binding"/>
    <property type="evidence" value="ECO:0007669"/>
    <property type="project" value="UniProtKB-KW"/>
</dbReference>
<dbReference type="PROSITE" id="PS00376">
    <property type="entry name" value="ADOMET_SYNTHASE_1"/>
    <property type="match status" value="1"/>
</dbReference>